<name>A0ABS2L0Y8_9MICO</name>
<sequence length="69" mass="7955">MQRRNVDFPEPDGPMMHATSPRLVERDPLEYLDAAEGLVDLDGANHDVGWRSKRVFEELFSHRLLNPLP</sequence>
<evidence type="ECO:0000313" key="1">
    <source>
        <dbReference type="EMBL" id="MBM7470704.1"/>
    </source>
</evidence>
<comment type="caution">
    <text evidence="1">The sequence shown here is derived from an EMBL/GenBank/DDBJ whole genome shotgun (WGS) entry which is preliminary data.</text>
</comment>
<evidence type="ECO:0000313" key="2">
    <source>
        <dbReference type="Proteomes" id="UP000776164"/>
    </source>
</evidence>
<dbReference type="EMBL" id="JAFBBU010000001">
    <property type="protein sequence ID" value="MBM7470704.1"/>
    <property type="molecule type" value="Genomic_DNA"/>
</dbReference>
<organism evidence="1 2">
    <name type="scientific">Subtercola frigoramans</name>
    <dbReference type="NCBI Taxonomy" id="120298"/>
    <lineage>
        <taxon>Bacteria</taxon>
        <taxon>Bacillati</taxon>
        <taxon>Actinomycetota</taxon>
        <taxon>Actinomycetes</taxon>
        <taxon>Micrococcales</taxon>
        <taxon>Microbacteriaceae</taxon>
        <taxon>Subtercola</taxon>
    </lineage>
</organism>
<keyword evidence="2" id="KW-1185">Reference proteome</keyword>
<gene>
    <name evidence="1" type="ORF">JOE66_000338</name>
</gene>
<accession>A0ABS2L0Y8</accession>
<protein>
    <submittedName>
        <fullName evidence="1">Uncharacterized protein</fullName>
    </submittedName>
</protein>
<proteinExistence type="predicted"/>
<dbReference type="Proteomes" id="UP000776164">
    <property type="component" value="Unassembled WGS sequence"/>
</dbReference>
<reference evidence="1 2" key="1">
    <citation type="submission" date="2021-01" db="EMBL/GenBank/DDBJ databases">
        <title>Sequencing the genomes of 1000 actinobacteria strains.</title>
        <authorList>
            <person name="Klenk H.-P."/>
        </authorList>
    </citation>
    <scope>NUCLEOTIDE SEQUENCE [LARGE SCALE GENOMIC DNA]</scope>
    <source>
        <strain evidence="1 2">DSM 13057</strain>
    </source>
</reference>